<reference evidence="2" key="1">
    <citation type="submission" date="2021-06" db="EMBL/GenBank/DDBJ databases">
        <authorList>
            <person name="Hodson N. C."/>
            <person name="Mongue J. A."/>
            <person name="Jaron S. K."/>
        </authorList>
    </citation>
    <scope>NUCLEOTIDE SEQUENCE</scope>
</reference>
<accession>A0A8J2JKR5</accession>
<protein>
    <submittedName>
        <fullName evidence="2">Uncharacterized protein</fullName>
    </submittedName>
</protein>
<feature type="transmembrane region" description="Helical" evidence="1">
    <location>
        <begin position="17"/>
        <end position="38"/>
    </location>
</feature>
<gene>
    <name evidence="2" type="ORF">AFUS01_LOCUS8518</name>
</gene>
<keyword evidence="1" id="KW-1133">Transmembrane helix</keyword>
<comment type="caution">
    <text evidence="2">The sequence shown here is derived from an EMBL/GenBank/DDBJ whole genome shotgun (WGS) entry which is preliminary data.</text>
</comment>
<keyword evidence="1" id="KW-0472">Membrane</keyword>
<dbReference type="EMBL" id="CAJVCH010059249">
    <property type="protein sequence ID" value="CAG7719180.1"/>
    <property type="molecule type" value="Genomic_DNA"/>
</dbReference>
<keyword evidence="1" id="KW-0812">Transmembrane</keyword>
<evidence type="ECO:0000313" key="3">
    <source>
        <dbReference type="Proteomes" id="UP000708208"/>
    </source>
</evidence>
<name>A0A8J2JKR5_9HEXA</name>
<dbReference type="AlphaFoldDB" id="A0A8J2JKR5"/>
<keyword evidence="3" id="KW-1185">Reference proteome</keyword>
<feature type="non-terminal residue" evidence="2">
    <location>
        <position position="39"/>
    </location>
</feature>
<evidence type="ECO:0000256" key="1">
    <source>
        <dbReference type="SAM" id="Phobius"/>
    </source>
</evidence>
<dbReference type="Proteomes" id="UP000708208">
    <property type="component" value="Unassembled WGS sequence"/>
</dbReference>
<sequence length="39" mass="3686">MEVADCVRDTVEGGSPALIIAAGVAVAAAAIIGAGGILY</sequence>
<proteinExistence type="predicted"/>
<evidence type="ECO:0000313" key="2">
    <source>
        <dbReference type="EMBL" id="CAG7719180.1"/>
    </source>
</evidence>
<organism evidence="2 3">
    <name type="scientific">Allacma fusca</name>
    <dbReference type="NCBI Taxonomy" id="39272"/>
    <lineage>
        <taxon>Eukaryota</taxon>
        <taxon>Metazoa</taxon>
        <taxon>Ecdysozoa</taxon>
        <taxon>Arthropoda</taxon>
        <taxon>Hexapoda</taxon>
        <taxon>Collembola</taxon>
        <taxon>Symphypleona</taxon>
        <taxon>Sminthuridae</taxon>
        <taxon>Allacma</taxon>
    </lineage>
</organism>